<protein>
    <submittedName>
        <fullName evidence="1">Uncharacterized protein</fullName>
    </submittedName>
</protein>
<evidence type="ECO:0000313" key="1">
    <source>
        <dbReference type="EMBL" id="KAH7843124.1"/>
    </source>
</evidence>
<name>A0ACB7XR49_9ERIC</name>
<reference evidence="1 2" key="1">
    <citation type="journal article" date="2021" name="Hortic Res">
        <title>High-quality reference genome and annotation aids understanding of berry development for evergreen blueberry (Vaccinium darrowii).</title>
        <authorList>
            <person name="Yu J."/>
            <person name="Hulse-Kemp A.M."/>
            <person name="Babiker E."/>
            <person name="Staton M."/>
        </authorList>
    </citation>
    <scope>NUCLEOTIDE SEQUENCE [LARGE SCALE GENOMIC DNA]</scope>
    <source>
        <strain evidence="2">cv. NJ 8807/NJ 8810</strain>
        <tissue evidence="1">Young leaf</tissue>
    </source>
</reference>
<evidence type="ECO:0000313" key="2">
    <source>
        <dbReference type="Proteomes" id="UP000828048"/>
    </source>
</evidence>
<comment type="caution">
    <text evidence="1">The sequence shown here is derived from an EMBL/GenBank/DDBJ whole genome shotgun (WGS) entry which is preliminary data.</text>
</comment>
<keyword evidence="2" id="KW-1185">Reference proteome</keyword>
<accession>A0ACB7XR49</accession>
<gene>
    <name evidence="1" type="ORF">Vadar_012910</name>
</gene>
<dbReference type="Proteomes" id="UP000828048">
    <property type="component" value="Chromosome 1"/>
</dbReference>
<proteinExistence type="predicted"/>
<dbReference type="EMBL" id="CM037151">
    <property type="protein sequence ID" value="KAH7843124.1"/>
    <property type="molecule type" value="Genomic_DNA"/>
</dbReference>
<sequence>MAPLPLSLSSTGYGTGFASLPHEIIFFIFSRLSVKTLCRFKSVSKPWLALITDPEFIKSHLNHQSTKDNKTQKLILTSRFSYDFYSLNTKHLTPPLPSSNYPLSRMIEFWVRLMVSHSYALVKPYS</sequence>
<organism evidence="1 2">
    <name type="scientific">Vaccinium darrowii</name>
    <dbReference type="NCBI Taxonomy" id="229202"/>
    <lineage>
        <taxon>Eukaryota</taxon>
        <taxon>Viridiplantae</taxon>
        <taxon>Streptophyta</taxon>
        <taxon>Embryophyta</taxon>
        <taxon>Tracheophyta</taxon>
        <taxon>Spermatophyta</taxon>
        <taxon>Magnoliopsida</taxon>
        <taxon>eudicotyledons</taxon>
        <taxon>Gunneridae</taxon>
        <taxon>Pentapetalae</taxon>
        <taxon>asterids</taxon>
        <taxon>Ericales</taxon>
        <taxon>Ericaceae</taxon>
        <taxon>Vaccinioideae</taxon>
        <taxon>Vaccinieae</taxon>
        <taxon>Vaccinium</taxon>
    </lineage>
</organism>